<evidence type="ECO:0000313" key="4">
    <source>
        <dbReference type="RefSeq" id="XP_033576802.1"/>
    </source>
</evidence>
<sequence length="208" mass="23013">MRSRTAGDTSFRVPACARSWLALSTLRAGVLLRRSPTKARSSGPPAALPWLISTEASFYINPTSTMSTIFSFGWPPGYAEDNRDSFEYCIQHRVVVSIVNLSDYLGAAGVHREQLTVSVIVNVTDDPTPYSRLSPLRHCRRLGKAEVQCVLHQQQLSQPFQSGAKRSGLLTKSTDSAPTRPLPDLLQPAFPYAARRRTTCQERLQAPL</sequence>
<feature type="region of interest" description="Disordered" evidence="1">
    <location>
        <begin position="162"/>
        <end position="185"/>
    </location>
</feature>
<dbReference type="EMBL" id="MU003701">
    <property type="protein sequence ID" value="KAF2809838.1"/>
    <property type="molecule type" value="Genomic_DNA"/>
</dbReference>
<keyword evidence="3" id="KW-1185">Reference proteome</keyword>
<evidence type="ECO:0000313" key="2">
    <source>
        <dbReference type="EMBL" id="KAF2809838.1"/>
    </source>
</evidence>
<accession>A0A6A6YMR2</accession>
<organism evidence="2">
    <name type="scientific">Mytilinidion resinicola</name>
    <dbReference type="NCBI Taxonomy" id="574789"/>
    <lineage>
        <taxon>Eukaryota</taxon>
        <taxon>Fungi</taxon>
        <taxon>Dikarya</taxon>
        <taxon>Ascomycota</taxon>
        <taxon>Pezizomycotina</taxon>
        <taxon>Dothideomycetes</taxon>
        <taxon>Pleosporomycetidae</taxon>
        <taxon>Mytilinidiales</taxon>
        <taxon>Mytilinidiaceae</taxon>
        <taxon>Mytilinidion</taxon>
    </lineage>
</organism>
<protein>
    <submittedName>
        <fullName evidence="2 4">Uncharacterized protein</fullName>
    </submittedName>
</protein>
<evidence type="ECO:0000256" key="1">
    <source>
        <dbReference type="SAM" id="MobiDB-lite"/>
    </source>
</evidence>
<reference evidence="4" key="3">
    <citation type="submission" date="2025-04" db="UniProtKB">
        <authorList>
            <consortium name="RefSeq"/>
        </authorList>
    </citation>
    <scope>IDENTIFICATION</scope>
    <source>
        <strain evidence="4">CBS 304.34</strain>
    </source>
</reference>
<proteinExistence type="predicted"/>
<dbReference type="RefSeq" id="XP_033576802.1">
    <property type="nucleotide sequence ID" value="XM_033722100.1"/>
</dbReference>
<dbReference type="GeneID" id="54462993"/>
<reference evidence="4" key="2">
    <citation type="submission" date="2020-04" db="EMBL/GenBank/DDBJ databases">
        <authorList>
            <consortium name="NCBI Genome Project"/>
        </authorList>
    </citation>
    <scope>NUCLEOTIDE SEQUENCE</scope>
    <source>
        <strain evidence="4">CBS 304.34</strain>
    </source>
</reference>
<reference evidence="2 4" key="1">
    <citation type="journal article" date="2020" name="Stud. Mycol.">
        <title>101 Dothideomycetes genomes: a test case for predicting lifestyles and emergence of pathogens.</title>
        <authorList>
            <person name="Haridas S."/>
            <person name="Albert R."/>
            <person name="Binder M."/>
            <person name="Bloem J."/>
            <person name="Labutti K."/>
            <person name="Salamov A."/>
            <person name="Andreopoulos B."/>
            <person name="Baker S."/>
            <person name="Barry K."/>
            <person name="Bills G."/>
            <person name="Bluhm B."/>
            <person name="Cannon C."/>
            <person name="Castanera R."/>
            <person name="Culley D."/>
            <person name="Daum C."/>
            <person name="Ezra D."/>
            <person name="Gonzalez J."/>
            <person name="Henrissat B."/>
            <person name="Kuo A."/>
            <person name="Liang C."/>
            <person name="Lipzen A."/>
            <person name="Lutzoni F."/>
            <person name="Magnuson J."/>
            <person name="Mondo S."/>
            <person name="Nolan M."/>
            <person name="Ohm R."/>
            <person name="Pangilinan J."/>
            <person name="Park H.-J."/>
            <person name="Ramirez L."/>
            <person name="Alfaro M."/>
            <person name="Sun H."/>
            <person name="Tritt A."/>
            <person name="Yoshinaga Y."/>
            <person name="Zwiers L.-H."/>
            <person name="Turgeon B."/>
            <person name="Goodwin S."/>
            <person name="Spatafora J."/>
            <person name="Crous P."/>
            <person name="Grigoriev I."/>
        </authorList>
    </citation>
    <scope>NUCLEOTIDE SEQUENCE</scope>
    <source>
        <strain evidence="2 4">CBS 304.34</strain>
    </source>
</reference>
<gene>
    <name evidence="2 4" type="ORF">BDZ99DRAFT_477196</name>
</gene>
<evidence type="ECO:0000313" key="3">
    <source>
        <dbReference type="Proteomes" id="UP000504636"/>
    </source>
</evidence>
<dbReference type="AlphaFoldDB" id="A0A6A6YMR2"/>
<name>A0A6A6YMR2_9PEZI</name>
<dbReference type="Proteomes" id="UP000504636">
    <property type="component" value="Unplaced"/>
</dbReference>